<feature type="compositionally biased region" description="Basic residues" evidence="1">
    <location>
        <begin position="167"/>
        <end position="176"/>
    </location>
</feature>
<evidence type="ECO:0000313" key="3">
    <source>
        <dbReference type="Proteomes" id="UP000830446"/>
    </source>
</evidence>
<reference evidence="2" key="1">
    <citation type="submission" date="2021-01" db="EMBL/GenBank/DDBJ databases">
        <title>Genome characterization of three insect rhabdoviruses from Malaysia and Central Africa.</title>
        <authorList>
            <person name="Luo D."/>
            <person name="Zhou Z."/>
            <person name="Ge X."/>
            <person name="Shi Z."/>
            <person name="Bourhy H."/>
            <person name="Marc G."/>
            <person name="Dacheux L."/>
        </authorList>
    </citation>
    <scope>NUCLEOTIDE SEQUENCE</scope>
    <source>
        <strain evidence="2">0417RCA</strain>
    </source>
</reference>
<dbReference type="RefSeq" id="YP_010800977.1">
    <property type="nucleotide sequence ID" value="NC_076931.1"/>
</dbReference>
<accession>A0AAE8XBJ8</accession>
<feature type="compositionally biased region" description="Basic and acidic residues" evidence="1">
    <location>
        <begin position="33"/>
        <end position="44"/>
    </location>
</feature>
<gene>
    <name evidence="2" type="primary">P</name>
</gene>
<sequence length="251" mass="28725">MLSSNQIEKITKIQEVIQNEPDTTDEYIGDIEQMQRPELSRKGSWEPLLELEDLGDSSSLRSNREISKPLPWDSESDANNAFVDPGREESGNSNNEGNSDSDTGRFEKTLREVHSSGYRAGIRDILDQLNNFYIKGVIKERYDYIDGILEIKKMRDHSSDEEMIKSEKKRRSRNRKNSNTSSTSLEKDYKVKSSGENTLSYQEFLIKADAGIHVFKNGIPKYVDLEDFSASKLKANELNNLTLDEWLACLK</sequence>
<evidence type="ECO:0000256" key="1">
    <source>
        <dbReference type="SAM" id="MobiDB-lite"/>
    </source>
</evidence>
<feature type="region of interest" description="Disordered" evidence="1">
    <location>
        <begin position="18"/>
        <end position="104"/>
    </location>
</feature>
<feature type="region of interest" description="Disordered" evidence="1">
    <location>
        <begin position="156"/>
        <end position="189"/>
    </location>
</feature>
<feature type="compositionally biased region" description="Low complexity" evidence="1">
    <location>
        <begin position="91"/>
        <end position="101"/>
    </location>
</feature>
<dbReference type="GeneID" id="80539649"/>
<protein>
    <submittedName>
        <fullName evidence="2">Phosphoprotein</fullName>
    </submittedName>
</protein>
<dbReference type="EMBL" id="MW491753">
    <property type="protein sequence ID" value="UAU42840.1"/>
    <property type="molecule type" value="Viral_cRNA"/>
</dbReference>
<keyword evidence="3" id="KW-1185">Reference proteome</keyword>
<name>A0AAE8XBJ8_9RHAB</name>
<evidence type="ECO:0000313" key="2">
    <source>
        <dbReference type="EMBL" id="UAU42840.1"/>
    </source>
</evidence>
<organism evidence="2 3">
    <name type="scientific">Boteke virus</name>
    <dbReference type="NCBI Taxonomy" id="864698"/>
    <lineage>
        <taxon>Viruses</taxon>
        <taxon>Riboviria</taxon>
        <taxon>Orthornavirae</taxon>
        <taxon>Negarnaviricota</taxon>
        <taxon>Haploviricotina</taxon>
        <taxon>Monjiviricetes</taxon>
        <taxon>Mononegavirales</taxon>
        <taxon>Rhabdoviridae</taxon>
        <taxon>Alpharhabdovirinae</taxon>
        <taxon>Sunrhavirus</taxon>
        <taxon>Sunrhavirus boteke</taxon>
    </lineage>
</organism>
<feature type="compositionally biased region" description="Basic and acidic residues" evidence="1">
    <location>
        <begin position="156"/>
        <end position="166"/>
    </location>
</feature>
<proteinExistence type="predicted"/>
<dbReference type="Proteomes" id="UP000830446">
    <property type="component" value="Segment"/>
</dbReference>
<dbReference type="KEGG" id="vg:80539649"/>